<evidence type="ECO:0000313" key="1">
    <source>
        <dbReference type="EMBL" id="EFX75137.1"/>
    </source>
</evidence>
<organism evidence="1 2">
    <name type="scientific">Daphnia pulex</name>
    <name type="common">Water flea</name>
    <dbReference type="NCBI Taxonomy" id="6669"/>
    <lineage>
        <taxon>Eukaryota</taxon>
        <taxon>Metazoa</taxon>
        <taxon>Ecdysozoa</taxon>
        <taxon>Arthropoda</taxon>
        <taxon>Crustacea</taxon>
        <taxon>Branchiopoda</taxon>
        <taxon>Diplostraca</taxon>
        <taxon>Cladocera</taxon>
        <taxon>Anomopoda</taxon>
        <taxon>Daphniidae</taxon>
        <taxon>Daphnia</taxon>
    </lineage>
</organism>
<protein>
    <submittedName>
        <fullName evidence="1">Uncharacterized protein</fullName>
    </submittedName>
</protein>
<name>E9GZE9_DAPPU</name>
<dbReference type="Proteomes" id="UP000000305">
    <property type="component" value="Unassembled WGS sequence"/>
</dbReference>
<sequence length="129" mass="14869">MNSVTGSRKTIEVVNKLGHGINYHVTEEQETELTYSTTDKSKLLPWGLQRHNQLGTGVAFDNYDQFVETLTGKDPLRDTVRIVYQDLFEGLQVNPEAEDGCSDVFFRQEMIHDFNVFLYAPESWPSMYK</sequence>
<dbReference type="InParanoid" id="E9GZE9"/>
<dbReference type="PhylomeDB" id="E9GZE9"/>
<keyword evidence="2" id="KW-1185">Reference proteome</keyword>
<dbReference type="AlphaFoldDB" id="E9GZE9"/>
<accession>E9GZE9</accession>
<dbReference type="EMBL" id="GL732577">
    <property type="protein sequence ID" value="EFX75137.1"/>
    <property type="molecule type" value="Genomic_DNA"/>
</dbReference>
<proteinExistence type="predicted"/>
<dbReference type="OrthoDB" id="6762117at2759"/>
<evidence type="ECO:0000313" key="2">
    <source>
        <dbReference type="Proteomes" id="UP000000305"/>
    </source>
</evidence>
<gene>
    <name evidence="1" type="ORF">DAPPUDRAFT_108189</name>
</gene>
<reference evidence="1 2" key="1">
    <citation type="journal article" date="2011" name="Science">
        <title>The ecoresponsive genome of Daphnia pulex.</title>
        <authorList>
            <person name="Colbourne J.K."/>
            <person name="Pfrender M.E."/>
            <person name="Gilbert D."/>
            <person name="Thomas W.K."/>
            <person name="Tucker A."/>
            <person name="Oakley T.H."/>
            <person name="Tokishita S."/>
            <person name="Aerts A."/>
            <person name="Arnold G.J."/>
            <person name="Basu M.K."/>
            <person name="Bauer D.J."/>
            <person name="Caceres C.E."/>
            <person name="Carmel L."/>
            <person name="Casola C."/>
            <person name="Choi J.H."/>
            <person name="Detter J.C."/>
            <person name="Dong Q."/>
            <person name="Dusheyko S."/>
            <person name="Eads B.D."/>
            <person name="Frohlich T."/>
            <person name="Geiler-Samerotte K.A."/>
            <person name="Gerlach D."/>
            <person name="Hatcher P."/>
            <person name="Jogdeo S."/>
            <person name="Krijgsveld J."/>
            <person name="Kriventseva E.V."/>
            <person name="Kultz D."/>
            <person name="Laforsch C."/>
            <person name="Lindquist E."/>
            <person name="Lopez J."/>
            <person name="Manak J.R."/>
            <person name="Muller J."/>
            <person name="Pangilinan J."/>
            <person name="Patwardhan R.P."/>
            <person name="Pitluck S."/>
            <person name="Pritham E.J."/>
            <person name="Rechtsteiner A."/>
            <person name="Rho M."/>
            <person name="Rogozin I.B."/>
            <person name="Sakarya O."/>
            <person name="Salamov A."/>
            <person name="Schaack S."/>
            <person name="Shapiro H."/>
            <person name="Shiga Y."/>
            <person name="Skalitzky C."/>
            <person name="Smith Z."/>
            <person name="Souvorov A."/>
            <person name="Sung W."/>
            <person name="Tang Z."/>
            <person name="Tsuchiya D."/>
            <person name="Tu H."/>
            <person name="Vos H."/>
            <person name="Wang M."/>
            <person name="Wolf Y.I."/>
            <person name="Yamagata H."/>
            <person name="Yamada T."/>
            <person name="Ye Y."/>
            <person name="Shaw J.R."/>
            <person name="Andrews J."/>
            <person name="Crease T.J."/>
            <person name="Tang H."/>
            <person name="Lucas S.M."/>
            <person name="Robertson H.M."/>
            <person name="Bork P."/>
            <person name="Koonin E.V."/>
            <person name="Zdobnov E.M."/>
            <person name="Grigoriev I.V."/>
            <person name="Lynch M."/>
            <person name="Boore J.L."/>
        </authorList>
    </citation>
    <scope>NUCLEOTIDE SEQUENCE [LARGE SCALE GENOMIC DNA]</scope>
</reference>
<dbReference type="HOGENOM" id="CLU_1950960_0_0_1"/>
<dbReference type="KEGG" id="dpx:DAPPUDRAFT_108189"/>